<dbReference type="HOGENOM" id="CLU_1000407_0_0_5"/>
<feature type="transmembrane region" description="Helical" evidence="6">
    <location>
        <begin position="20"/>
        <end position="36"/>
    </location>
</feature>
<dbReference type="RefSeq" id="WP_014415114.1">
    <property type="nucleotide sequence ID" value="NC_017059.1"/>
</dbReference>
<evidence type="ECO:0000256" key="2">
    <source>
        <dbReference type="ARBA" id="ARBA00022723"/>
    </source>
</evidence>
<keyword evidence="6" id="KW-0472">Membrane</keyword>
<reference evidence="8 9" key="1">
    <citation type="submission" date="2012-02" db="EMBL/GenBank/DDBJ databases">
        <title>Shotgun genome sequence of Phaeospirillum photometricum DSM 122.</title>
        <authorList>
            <person name="Duquesne K."/>
            <person name="Sturgis J."/>
        </authorList>
    </citation>
    <scope>NUCLEOTIDE SEQUENCE [LARGE SCALE GENOMIC DNA]</scope>
    <source>
        <strain evidence="9">DSM122</strain>
    </source>
</reference>
<feature type="transmembrane region" description="Helical" evidence="6">
    <location>
        <begin position="165"/>
        <end position="184"/>
    </location>
</feature>
<dbReference type="GO" id="GO:0020037">
    <property type="term" value="F:heme binding"/>
    <property type="evidence" value="ECO:0007669"/>
    <property type="project" value="InterPro"/>
</dbReference>
<dbReference type="Pfam" id="PF09086">
    <property type="entry name" value="DUF1924"/>
    <property type="match status" value="1"/>
</dbReference>
<evidence type="ECO:0000256" key="4">
    <source>
        <dbReference type="PROSITE-ProRule" id="PRU00433"/>
    </source>
</evidence>
<keyword evidence="6" id="KW-1133">Transmembrane helix</keyword>
<keyword evidence="2 4" id="KW-0479">Metal-binding</keyword>
<dbReference type="InterPro" id="IPR036909">
    <property type="entry name" value="Cyt_c-like_dom_sf"/>
</dbReference>
<dbReference type="PATRIC" id="fig|1150469.3.peg.2085"/>
<feature type="transmembrane region" description="Helical" evidence="6">
    <location>
        <begin position="97"/>
        <end position="116"/>
    </location>
</feature>
<evidence type="ECO:0000256" key="6">
    <source>
        <dbReference type="SAM" id="Phobius"/>
    </source>
</evidence>
<keyword evidence="3 4" id="KW-0408">Iron</keyword>
<dbReference type="InterPro" id="IPR015170">
    <property type="entry name" value="DUF1924_SHP"/>
</dbReference>
<gene>
    <name evidence="8" type="ORF">RSPPHO_01853</name>
</gene>
<dbReference type="SUPFAM" id="SSF46626">
    <property type="entry name" value="Cytochrome c"/>
    <property type="match status" value="1"/>
</dbReference>
<evidence type="ECO:0000256" key="5">
    <source>
        <dbReference type="SAM" id="MobiDB-lite"/>
    </source>
</evidence>
<dbReference type="GO" id="GO:0046872">
    <property type="term" value="F:metal ion binding"/>
    <property type="evidence" value="ECO:0007669"/>
    <property type="project" value="UniProtKB-KW"/>
</dbReference>
<dbReference type="InterPro" id="IPR009056">
    <property type="entry name" value="Cyt_c-like_dom"/>
</dbReference>
<accession>H6SKG4</accession>
<organism evidence="8 9">
    <name type="scientific">Pararhodospirillum photometricum DSM 122</name>
    <dbReference type="NCBI Taxonomy" id="1150469"/>
    <lineage>
        <taxon>Bacteria</taxon>
        <taxon>Pseudomonadati</taxon>
        <taxon>Pseudomonadota</taxon>
        <taxon>Alphaproteobacteria</taxon>
        <taxon>Rhodospirillales</taxon>
        <taxon>Rhodospirillaceae</taxon>
        <taxon>Pararhodospirillum</taxon>
    </lineage>
</organism>
<keyword evidence="6" id="KW-0812">Transmembrane</keyword>
<evidence type="ECO:0000259" key="7">
    <source>
        <dbReference type="PROSITE" id="PS51007"/>
    </source>
</evidence>
<dbReference type="GO" id="GO:0009055">
    <property type="term" value="F:electron transfer activity"/>
    <property type="evidence" value="ECO:0007669"/>
    <property type="project" value="InterPro"/>
</dbReference>
<dbReference type="KEGG" id="rpm:RSPPHO_01853"/>
<protein>
    <recommendedName>
        <fullName evidence="7">Cytochrome c domain-containing protein</fullName>
    </recommendedName>
</protein>
<dbReference type="EMBL" id="HE663493">
    <property type="protein sequence ID" value="CCG08479.1"/>
    <property type="molecule type" value="Genomic_DNA"/>
</dbReference>
<evidence type="ECO:0000313" key="9">
    <source>
        <dbReference type="Proteomes" id="UP000033220"/>
    </source>
</evidence>
<dbReference type="Proteomes" id="UP000033220">
    <property type="component" value="Chromosome DSM 122"/>
</dbReference>
<dbReference type="Gene3D" id="1.10.760.10">
    <property type="entry name" value="Cytochrome c-like domain"/>
    <property type="match status" value="1"/>
</dbReference>
<proteinExistence type="predicted"/>
<dbReference type="AlphaFoldDB" id="H6SKG4"/>
<feature type="domain" description="Cytochrome c" evidence="7">
    <location>
        <begin position="211"/>
        <end position="303"/>
    </location>
</feature>
<dbReference type="PROSITE" id="PS51007">
    <property type="entry name" value="CYTC"/>
    <property type="match status" value="1"/>
</dbReference>
<dbReference type="STRING" id="1150469.RSPPHO_01853"/>
<evidence type="ECO:0000256" key="1">
    <source>
        <dbReference type="ARBA" id="ARBA00022617"/>
    </source>
</evidence>
<keyword evidence="9" id="KW-1185">Reference proteome</keyword>
<evidence type="ECO:0000256" key="3">
    <source>
        <dbReference type="ARBA" id="ARBA00023004"/>
    </source>
</evidence>
<feature type="compositionally biased region" description="Polar residues" evidence="5">
    <location>
        <begin position="231"/>
        <end position="242"/>
    </location>
</feature>
<evidence type="ECO:0000313" key="8">
    <source>
        <dbReference type="EMBL" id="CCG08479.1"/>
    </source>
</evidence>
<name>H6SKG4_PARPM</name>
<sequence>MSPLMQRLLPSNWPVQVWRVWHAGLLGSGVVAYLSADEDTYTLHQFSGYLFAGLAVARLAVALSPWAKGPLTLRRPALPPLAKLKAQRWTRPSVYTLLRPWMAVALVAALGLAGLSGIGADWLKVMEKPHEWLGEIMPWVVLAHLVIVVGLLARRSAKGVAKGAASVGVIGALALGIAGFAPGAQAGEAHQSLLAELTKRAKAENPSFSGFDAKRGEALFTARHTTNPELPSCTSCHTSDPRTSGKHAKTGRAIDPMAVSANPERFTDLKQFDKRFSRDCDTVMGRSCTAQEQGDFATFMINR</sequence>
<keyword evidence="1 4" id="KW-0349">Heme</keyword>
<dbReference type="eggNOG" id="COG2010">
    <property type="taxonomic scope" value="Bacteria"/>
</dbReference>
<dbReference type="GO" id="GO:0022904">
    <property type="term" value="P:respiratory electron transport chain"/>
    <property type="evidence" value="ECO:0007669"/>
    <property type="project" value="InterPro"/>
</dbReference>
<dbReference type="GO" id="GO:0016020">
    <property type="term" value="C:membrane"/>
    <property type="evidence" value="ECO:0007669"/>
    <property type="project" value="InterPro"/>
</dbReference>
<dbReference type="InterPro" id="IPR016174">
    <property type="entry name" value="Di-haem_cyt_TM"/>
</dbReference>
<feature type="transmembrane region" description="Helical" evidence="6">
    <location>
        <begin position="136"/>
        <end position="153"/>
    </location>
</feature>
<dbReference type="SUPFAM" id="SSF81342">
    <property type="entry name" value="Transmembrane di-heme cytochromes"/>
    <property type="match status" value="1"/>
</dbReference>
<feature type="region of interest" description="Disordered" evidence="5">
    <location>
        <begin position="231"/>
        <end position="250"/>
    </location>
</feature>